<evidence type="ECO:0000313" key="1">
    <source>
        <dbReference type="EMBL" id="TGX84225.1"/>
    </source>
</evidence>
<gene>
    <name evidence="1" type="ORF">E5358_00890</name>
</gene>
<proteinExistence type="predicted"/>
<sequence>MKIKNIFNGLSVAVLGAAMLSACTDDIKFGNAFIEKAPGGAVNVDTVFSSPVYTQQFLNSLYARQYYGLPYANASGTPNSSNTYTGKFDALTDCYQLHWGSTRVENSYYTGSLNSNTTPLMGFNDDYVWEVVRLGWMLIENIGRVPGLSDAQKKNMVAQAKCLIAERYFDLFPHYGGLPIIRNTYTGNEGSYEMSRSTVDETVKFMVGLLDEAIEGDALVWAYNGNTPETNSTNVGRWTKAGAMAMKAKILTFAASPLFNNAKPYYDGSSEAEQQHLVWYGDYQKSRWDDALKACRDFFDEVKKNGYYGLREATSKTPDGYRHAYRMGYILDDSPEALHTTRVISIYGTQGTYCWLSWGWQQNGINRNNYTPTQEYVDMFPWKDGTPFDWDKDFAAGRIEGSNGKLFFSYTPIRGGFKKEASRDPRLYENAFVNGQQEQLGWETGTSTGNVFEFWVGGYHASSNVLGEAKDKDGKPKKDENGNQIYEPVEATLTMCPTGYGNVKYLLDEQFHRKADNHWNVVTMPEMYLIYAECLAQTDNLPEAINQANVVRKRVGLGSLTMGHPEIATNKDALIEEILRERACELGLTNARFMDMVRYKRTDWMTKQLHGLGIFRMQQGSDGKWVRVTRPWLGDDKNSGTKEPNRFEYQKFELSKPVRRVLWGMDPDDTDVRKWLMSPFPQTEINKGYGLVQNPGW</sequence>
<name>A0AC61QUA5_9BACT</name>
<evidence type="ECO:0000313" key="2">
    <source>
        <dbReference type="Proteomes" id="UP000308886"/>
    </source>
</evidence>
<comment type="caution">
    <text evidence="1">The sequence shown here is derived from an EMBL/GenBank/DDBJ whole genome shotgun (WGS) entry which is preliminary data.</text>
</comment>
<protein>
    <submittedName>
        <fullName evidence="1">RagB/SusD family nutrient uptake outer membrane protein</fullName>
    </submittedName>
</protein>
<organism evidence="1 2">
    <name type="scientific">Palleniella muris</name>
    <dbReference type="NCBI Taxonomy" id="3038145"/>
    <lineage>
        <taxon>Bacteria</taxon>
        <taxon>Pseudomonadati</taxon>
        <taxon>Bacteroidota</taxon>
        <taxon>Bacteroidia</taxon>
        <taxon>Bacteroidales</taxon>
        <taxon>Prevotellaceae</taxon>
        <taxon>Palleniella</taxon>
    </lineage>
</organism>
<dbReference type="EMBL" id="SRZC01000001">
    <property type="protein sequence ID" value="TGX84225.1"/>
    <property type="molecule type" value="Genomic_DNA"/>
</dbReference>
<reference evidence="1" key="1">
    <citation type="submission" date="2019-04" db="EMBL/GenBank/DDBJ databases">
        <title>Microbes associate with the intestines of laboratory mice.</title>
        <authorList>
            <person name="Navarre W."/>
            <person name="Wong E."/>
            <person name="Huang K."/>
            <person name="Tropini C."/>
            <person name="Ng K."/>
            <person name="Yu B."/>
        </authorList>
    </citation>
    <scope>NUCLEOTIDE SEQUENCE</scope>
    <source>
        <strain evidence="1">NM73_A23</strain>
    </source>
</reference>
<keyword evidence="2" id="KW-1185">Reference proteome</keyword>
<dbReference type="Proteomes" id="UP000308886">
    <property type="component" value="Unassembled WGS sequence"/>
</dbReference>
<accession>A0AC61QUA5</accession>